<comment type="caution">
    <text evidence="2">The sequence shown here is derived from an EMBL/GenBank/DDBJ whole genome shotgun (WGS) entry which is preliminary data.</text>
</comment>
<dbReference type="GO" id="GO:0006360">
    <property type="term" value="P:transcription by RNA polymerase I"/>
    <property type="evidence" value="ECO:0007669"/>
    <property type="project" value="InterPro"/>
</dbReference>
<evidence type="ECO:0000313" key="2">
    <source>
        <dbReference type="EMBL" id="KAI5060255.1"/>
    </source>
</evidence>
<reference evidence="2" key="1">
    <citation type="submission" date="2021-01" db="EMBL/GenBank/DDBJ databases">
        <title>Adiantum capillus-veneris genome.</title>
        <authorList>
            <person name="Fang Y."/>
            <person name="Liao Q."/>
        </authorList>
    </citation>
    <scope>NUCLEOTIDE SEQUENCE</scope>
    <source>
        <strain evidence="2">H3</strain>
        <tissue evidence="2">Leaf</tissue>
    </source>
</reference>
<keyword evidence="3" id="KW-1185">Reference proteome</keyword>
<feature type="region of interest" description="Disordered" evidence="1">
    <location>
        <begin position="1"/>
        <end position="29"/>
    </location>
</feature>
<dbReference type="EMBL" id="JABFUD020000024">
    <property type="protein sequence ID" value="KAI5060255.1"/>
    <property type="molecule type" value="Genomic_DNA"/>
</dbReference>
<dbReference type="GO" id="GO:0000120">
    <property type="term" value="C:RNA polymerase I transcription regulator complex"/>
    <property type="evidence" value="ECO:0007669"/>
    <property type="project" value="InterPro"/>
</dbReference>
<dbReference type="PANTHER" id="PTHR36720:SF1">
    <property type="entry name" value="TAF RNA POLYMERASE I SUBUNIT A"/>
    <property type="match status" value="1"/>
</dbReference>
<accession>A0A9D4U3E6</accession>
<dbReference type="AlphaFoldDB" id="A0A9D4U3E6"/>
<gene>
    <name evidence="2" type="ORF">GOP47_0024675</name>
</gene>
<organism evidence="2 3">
    <name type="scientific">Adiantum capillus-veneris</name>
    <name type="common">Maidenhair fern</name>
    <dbReference type="NCBI Taxonomy" id="13818"/>
    <lineage>
        <taxon>Eukaryota</taxon>
        <taxon>Viridiplantae</taxon>
        <taxon>Streptophyta</taxon>
        <taxon>Embryophyta</taxon>
        <taxon>Tracheophyta</taxon>
        <taxon>Polypodiopsida</taxon>
        <taxon>Polypodiidae</taxon>
        <taxon>Polypodiales</taxon>
        <taxon>Pteridineae</taxon>
        <taxon>Pteridaceae</taxon>
        <taxon>Vittarioideae</taxon>
        <taxon>Adiantum</taxon>
    </lineage>
</organism>
<dbReference type="InterPro" id="IPR039495">
    <property type="entry name" value="TAF1A"/>
</dbReference>
<sequence>MRGEIGKARKKKPGEQSKGNRFRREAEGRRRRTFSCSRLYGVDDEQTTSLPVAQQRDVLLAKAKHLAFPTDATGKYKLPSIRKIYARDVSAGGSSGLPAIHKSALDFLLNDLLLRHHWPKVAGVLSVLLRSLLAERNWSPEYCQHVWAAMEVTRQLEGLEGNDYKFRRMYQILHDKQPKGPWSRDKAGAGAIRLELALHLMSLKQFEDANLASEPFMDVPPYRDHSLANLVHGLIHYYQWFELIKQEVEQELGRRVMGVSKEEDVDFSEGVGENEDVFNGLHSHKADCSNKNYTFGLDDDFHSEDTSTLVHSENEREVFRSAQKLEELVPHIVKDETLWNIYDDAEEDFEKSYMKKARVLYNKDLDEMLFPFRLPRQYWGKDYVLSTQTATQKNSHSIATKHLRDTLSLENNSTAALLPLVQLMLAGADIEGAFSEIDKCCKKFSDCTSFRIKCLFLESLTPKNKEMLINAYEELLKKDPSSVQTVERLIEMHKAGNYTTEALIHQLGLHLDACPGSVLIWKKLALCFQRLKEADVQHCKEIKEMNNDVAVQGTGKVNLLQQVSAREEWKFRERWWLVKHFQKEGIEAELNAKGSQWLLFKAASAAHIYGPHMHYVLEAEKNLQALGNYLYLEKLQRHKRSSSDLIALLTNLDDLKDAC</sequence>
<dbReference type="Pfam" id="PF14929">
    <property type="entry name" value="TAF1_subA"/>
    <property type="match status" value="1"/>
</dbReference>
<evidence type="ECO:0000256" key="1">
    <source>
        <dbReference type="SAM" id="MobiDB-lite"/>
    </source>
</evidence>
<dbReference type="Proteomes" id="UP000886520">
    <property type="component" value="Chromosome 24"/>
</dbReference>
<dbReference type="OrthoDB" id="1899337at2759"/>
<protein>
    <submittedName>
        <fullName evidence="2">Uncharacterized protein</fullName>
    </submittedName>
</protein>
<evidence type="ECO:0000313" key="3">
    <source>
        <dbReference type="Proteomes" id="UP000886520"/>
    </source>
</evidence>
<proteinExistence type="predicted"/>
<dbReference type="PANTHER" id="PTHR36720">
    <property type="entry name" value="TAF RNA POLYMERASE I SUBUNIT A"/>
    <property type="match status" value="1"/>
</dbReference>
<name>A0A9D4U3E6_ADICA</name>